<evidence type="ECO:0000313" key="4">
    <source>
        <dbReference type="EMBL" id="CAK5262371.1"/>
    </source>
</evidence>
<dbReference type="AlphaFoldDB" id="A0AAD2GRG7"/>
<dbReference type="Gene3D" id="3.40.50.360">
    <property type="match status" value="1"/>
</dbReference>
<organism evidence="4 5">
    <name type="scientific">Mycena citricolor</name>
    <dbReference type="NCBI Taxonomy" id="2018698"/>
    <lineage>
        <taxon>Eukaryota</taxon>
        <taxon>Fungi</taxon>
        <taxon>Dikarya</taxon>
        <taxon>Basidiomycota</taxon>
        <taxon>Agaricomycotina</taxon>
        <taxon>Agaricomycetes</taxon>
        <taxon>Agaricomycetidae</taxon>
        <taxon>Agaricales</taxon>
        <taxon>Marasmiineae</taxon>
        <taxon>Mycenaceae</taxon>
        <taxon>Mycena</taxon>
    </lineage>
</organism>
<dbReference type="Pfam" id="PF03358">
    <property type="entry name" value="FMN_red"/>
    <property type="match status" value="1"/>
</dbReference>
<name>A0AAD2GRG7_9AGAR</name>
<evidence type="ECO:0000259" key="3">
    <source>
        <dbReference type="PROSITE" id="PS50902"/>
    </source>
</evidence>
<dbReference type="NCBIfam" id="TIGR01755">
    <property type="entry name" value="flav_wrbA"/>
    <property type="match status" value="1"/>
</dbReference>
<proteinExistence type="inferred from homology"/>
<dbReference type="InterPro" id="IPR029039">
    <property type="entry name" value="Flavoprotein-like_sf"/>
</dbReference>
<dbReference type="EMBL" id="CAVNYO010000014">
    <property type="protein sequence ID" value="CAK5262371.1"/>
    <property type="molecule type" value="Genomic_DNA"/>
</dbReference>
<dbReference type="InterPro" id="IPR010089">
    <property type="entry name" value="Flavoprotein_WrbA-like"/>
</dbReference>
<protein>
    <recommendedName>
        <fullName evidence="3">Flavodoxin-like domain-containing protein</fullName>
    </recommendedName>
</protein>
<keyword evidence="5" id="KW-1185">Reference proteome</keyword>
<evidence type="ECO:0000313" key="5">
    <source>
        <dbReference type="Proteomes" id="UP001295794"/>
    </source>
</evidence>
<comment type="caution">
    <text evidence="4">The sequence shown here is derived from an EMBL/GenBank/DDBJ whole genome shotgun (WGS) entry which is preliminary data.</text>
</comment>
<dbReference type="Proteomes" id="UP001295794">
    <property type="component" value="Unassembled WGS sequence"/>
</dbReference>
<dbReference type="PANTHER" id="PTHR30546">
    <property type="entry name" value="FLAVODOXIN-RELATED PROTEIN WRBA-RELATED"/>
    <property type="match status" value="1"/>
</dbReference>
<feature type="domain" description="Flavodoxin-like" evidence="3">
    <location>
        <begin position="57"/>
        <end position="245"/>
    </location>
</feature>
<dbReference type="InterPro" id="IPR005025">
    <property type="entry name" value="FMN_Rdtase-like_dom"/>
</dbReference>
<dbReference type="InterPro" id="IPR008254">
    <property type="entry name" value="Flavodoxin/NO_synth"/>
</dbReference>
<dbReference type="PANTHER" id="PTHR30546:SF23">
    <property type="entry name" value="FLAVOPROTEIN-LIKE PROTEIN YCP4-RELATED"/>
    <property type="match status" value="1"/>
</dbReference>
<feature type="compositionally biased region" description="Pro residues" evidence="2">
    <location>
        <begin position="28"/>
        <end position="37"/>
    </location>
</feature>
<gene>
    <name evidence="4" type="ORF">MYCIT1_LOCUS1023</name>
</gene>
<dbReference type="GO" id="GO:0016020">
    <property type="term" value="C:membrane"/>
    <property type="evidence" value="ECO:0007669"/>
    <property type="project" value="TreeGrafter"/>
</dbReference>
<dbReference type="GO" id="GO:0003955">
    <property type="term" value="F:NAD(P)H dehydrogenase (quinone) activity"/>
    <property type="evidence" value="ECO:0007669"/>
    <property type="project" value="InterPro"/>
</dbReference>
<sequence>MCFGTRKTGANFDIDDAKPKKKASKKSAPPPAVPKPAAPKKEEETKIAAVQSPGPKVAIVIYSTYGHIATLAEEVKKGIEEAGGSASLFQVPETLPGEVLTKMGAPEKPAYPVITAAQLATFDGYLMGIPTRFGTQPAQWRSFWDTTSGLWGSGALAGKYAGAFTSTAGLGGGQESTISSVLSTITHHGSIFVPLGYASAFPQLTNLSEVHGASPWGAGTVASADGSRQPSDLEKEIARIQGKSFWATMKKAF</sequence>
<dbReference type="SUPFAM" id="SSF52218">
    <property type="entry name" value="Flavoproteins"/>
    <property type="match status" value="1"/>
</dbReference>
<feature type="region of interest" description="Disordered" evidence="2">
    <location>
        <begin position="1"/>
        <end position="49"/>
    </location>
</feature>
<dbReference type="GO" id="GO:0010181">
    <property type="term" value="F:FMN binding"/>
    <property type="evidence" value="ECO:0007669"/>
    <property type="project" value="InterPro"/>
</dbReference>
<dbReference type="PROSITE" id="PS50902">
    <property type="entry name" value="FLAVODOXIN_LIKE"/>
    <property type="match status" value="1"/>
</dbReference>
<reference evidence="4" key="1">
    <citation type="submission" date="2023-11" db="EMBL/GenBank/DDBJ databases">
        <authorList>
            <person name="De Vega J J."/>
            <person name="De Vega J J."/>
        </authorList>
    </citation>
    <scope>NUCLEOTIDE SEQUENCE</scope>
</reference>
<dbReference type="FunFam" id="3.40.50.360:FF:000001">
    <property type="entry name" value="NAD(P)H dehydrogenase (Quinone) FQR1-like"/>
    <property type="match status" value="1"/>
</dbReference>
<evidence type="ECO:0000256" key="1">
    <source>
        <dbReference type="ARBA" id="ARBA00006961"/>
    </source>
</evidence>
<accession>A0AAD2GRG7</accession>
<dbReference type="NCBIfam" id="NF002999">
    <property type="entry name" value="PRK03767.1"/>
    <property type="match status" value="1"/>
</dbReference>
<comment type="similarity">
    <text evidence="1">Belongs to the WrbA family.</text>
</comment>
<evidence type="ECO:0000256" key="2">
    <source>
        <dbReference type="SAM" id="MobiDB-lite"/>
    </source>
</evidence>